<dbReference type="eggNOG" id="COG1690">
    <property type="taxonomic scope" value="Bacteria"/>
</dbReference>
<evidence type="ECO:0000256" key="4">
    <source>
        <dbReference type="ARBA" id="ARBA00022741"/>
    </source>
</evidence>
<feature type="binding site" evidence="11">
    <location>
        <position position="258"/>
    </location>
    <ligand>
        <name>Mn(2+)</name>
        <dbReference type="ChEBI" id="CHEBI:29035"/>
        <label>2</label>
    </ligand>
</feature>
<dbReference type="InterPro" id="IPR052915">
    <property type="entry name" value="RtcB-like"/>
</dbReference>
<evidence type="ECO:0000256" key="5">
    <source>
        <dbReference type="ARBA" id="ARBA00022800"/>
    </source>
</evidence>
<dbReference type="GO" id="GO:0006396">
    <property type="term" value="P:RNA processing"/>
    <property type="evidence" value="ECO:0007669"/>
    <property type="project" value="InterPro"/>
</dbReference>
<dbReference type="Proteomes" id="UP000011682">
    <property type="component" value="Unassembled WGS sequence"/>
</dbReference>
<evidence type="ECO:0000256" key="6">
    <source>
        <dbReference type="ARBA" id="ARBA00023134"/>
    </source>
</evidence>
<gene>
    <name evidence="12" type="ORF">D187_010117</name>
</gene>
<feature type="binding site" evidence="10">
    <location>
        <begin position="290"/>
        <end position="293"/>
    </location>
    <ligand>
        <name>GMP</name>
        <dbReference type="ChEBI" id="CHEBI:58115"/>
    </ligand>
</feature>
<reference evidence="12" key="1">
    <citation type="submission" date="2013-05" db="EMBL/GenBank/DDBJ databases">
        <title>Genome assembly of Cystobacter fuscus DSM 2262.</title>
        <authorList>
            <person name="Sharma G."/>
            <person name="Khatri I."/>
            <person name="Kaur C."/>
            <person name="Mayilraj S."/>
            <person name="Subramanian S."/>
        </authorList>
    </citation>
    <scope>NUCLEOTIDE SEQUENCE [LARGE SCALE GENOMIC DNA]</scope>
    <source>
        <strain evidence="12">DSM 2262</strain>
    </source>
</reference>
<dbReference type="AlphaFoldDB" id="S9QZY4"/>
<dbReference type="PANTHER" id="PTHR43749:SF2">
    <property type="entry name" value="RNA-SPLICING LIGASE RTCB"/>
    <property type="match status" value="1"/>
</dbReference>
<keyword evidence="4 10" id="KW-0547">Nucleotide-binding</keyword>
<dbReference type="RefSeq" id="WP_002629316.1">
    <property type="nucleotide sequence ID" value="NZ_ANAH02000008.1"/>
</dbReference>
<dbReference type="Pfam" id="PF01139">
    <property type="entry name" value="RtcB"/>
    <property type="match status" value="2"/>
</dbReference>
<evidence type="ECO:0000313" key="13">
    <source>
        <dbReference type="Proteomes" id="UP000011682"/>
    </source>
</evidence>
<dbReference type="GO" id="GO:0006281">
    <property type="term" value="P:DNA repair"/>
    <property type="evidence" value="ECO:0007669"/>
    <property type="project" value="TreeGrafter"/>
</dbReference>
<feature type="binding site" evidence="10">
    <location>
        <begin position="157"/>
        <end position="161"/>
    </location>
    <ligand>
        <name>GMP</name>
        <dbReference type="ChEBI" id="CHEBI:58115"/>
    </ligand>
</feature>
<keyword evidence="3 11" id="KW-0479">Metal-binding</keyword>
<keyword evidence="6 10" id="KW-0342">GTP-binding</keyword>
<comment type="catalytic activity">
    <reaction evidence="8">
        <text>a 3'-end 3'-phospho-ribonucleotide-RNA + a 5'-end dephospho-ribonucleoside-RNA + GTP = a ribonucleotidyl-ribonucleotide-RNA + GMP + diphosphate</text>
        <dbReference type="Rhea" id="RHEA:68076"/>
        <dbReference type="Rhea" id="RHEA-COMP:10463"/>
        <dbReference type="Rhea" id="RHEA-COMP:13936"/>
        <dbReference type="Rhea" id="RHEA-COMP:17355"/>
        <dbReference type="ChEBI" id="CHEBI:33019"/>
        <dbReference type="ChEBI" id="CHEBI:37565"/>
        <dbReference type="ChEBI" id="CHEBI:58115"/>
        <dbReference type="ChEBI" id="CHEBI:83062"/>
        <dbReference type="ChEBI" id="CHEBI:138284"/>
        <dbReference type="ChEBI" id="CHEBI:173118"/>
        <dbReference type="EC" id="6.5.1.8"/>
    </reaction>
</comment>
<dbReference type="GO" id="GO:0042245">
    <property type="term" value="P:RNA repair"/>
    <property type="evidence" value="ECO:0007669"/>
    <property type="project" value="UniProtKB-KW"/>
</dbReference>
<keyword evidence="7 11" id="KW-0464">Manganese</keyword>
<evidence type="ECO:0000313" key="12">
    <source>
        <dbReference type="EMBL" id="EPX62213.1"/>
    </source>
</evidence>
<dbReference type="SUPFAM" id="SSF103365">
    <property type="entry name" value="Hypothetical protein PH1602"/>
    <property type="match status" value="1"/>
</dbReference>
<comment type="caution">
    <text evidence="12">The sequence shown here is derived from an EMBL/GenBank/DDBJ whole genome shotgun (WGS) entry which is preliminary data.</text>
</comment>
<protein>
    <recommendedName>
        <fullName evidence="1">3'-phosphate/5'-hydroxy nucleic acid ligase</fullName>
        <ecNumber evidence="1">6.5.1.8</ecNumber>
    </recommendedName>
</protein>
<evidence type="ECO:0000256" key="1">
    <source>
        <dbReference type="ARBA" id="ARBA00012726"/>
    </source>
</evidence>
<keyword evidence="13" id="KW-1185">Reference proteome</keyword>
<feature type="binding site" evidence="10">
    <location>
        <position position="297"/>
    </location>
    <ligand>
        <name>GMP</name>
        <dbReference type="ChEBI" id="CHEBI:58115"/>
    </ligand>
</feature>
<dbReference type="EMBL" id="ANAH02000008">
    <property type="protein sequence ID" value="EPX62213.1"/>
    <property type="molecule type" value="Genomic_DNA"/>
</dbReference>
<accession>S9QZY4</accession>
<dbReference type="GO" id="GO:0005525">
    <property type="term" value="F:GTP binding"/>
    <property type="evidence" value="ECO:0007669"/>
    <property type="project" value="UniProtKB-KW"/>
</dbReference>
<evidence type="ECO:0000256" key="8">
    <source>
        <dbReference type="ARBA" id="ARBA00047746"/>
    </source>
</evidence>
<evidence type="ECO:0000256" key="9">
    <source>
        <dbReference type="PIRSR" id="PIRSR601233-1"/>
    </source>
</evidence>
<keyword evidence="5" id="KW-0692">RNA repair</keyword>
<evidence type="ECO:0000256" key="11">
    <source>
        <dbReference type="PIRSR" id="PIRSR601233-3"/>
    </source>
</evidence>
<dbReference type="EC" id="6.5.1.8" evidence="1"/>
<feature type="binding site" evidence="11">
    <location>
        <position position="175"/>
    </location>
    <ligand>
        <name>Mn(2+)</name>
        <dbReference type="ChEBI" id="CHEBI:29035"/>
        <label>2</label>
    </ligand>
</feature>
<sequence length="387" mass="40998">MMPRVLESPPGAVPILAWARAVPAGAVKQLQHIASQPYVVEHVSAMPDVHMSEGVAVGTVFATERHIVPGALGGDLGCGVSAVRFDYPASAIDRAGLTRLLAAFARAVPVGDAVHRGRGLPLPLPPGLEEARLSTHRLQREWERLAPRHLGTLGGGNHFLELDRDAGGDLWLLLHTGSRGVGAAIAAHHVRVAQAQGEGSLPGLSTDTPEGAACLADTGLACHFARANRDMLLSRAGAVLADMLGREPLPDSRVDVHHNHVAAEQHFGRVLLVHRKGAIGLAPGQTGLIPGSMGTASYLVTGRGEPRSFGSCSHGAGRVMTRKEARAHIRPDALEHALRRVVFDMGRAASLVEEAPAVYRDITEVLEDEEELVTPWLRLTPIAVLKG</sequence>
<dbReference type="OrthoDB" id="9802323at2"/>
<feature type="binding site" evidence="11">
    <location>
        <position position="158"/>
    </location>
    <ligand>
        <name>Mn(2+)</name>
        <dbReference type="ChEBI" id="CHEBI:29035"/>
        <label>1</label>
    </ligand>
</feature>
<dbReference type="GO" id="GO:0030145">
    <property type="term" value="F:manganese ion binding"/>
    <property type="evidence" value="ECO:0007669"/>
    <property type="project" value="TreeGrafter"/>
</dbReference>
<comment type="cofactor">
    <cofactor evidence="11">
        <name>Mn(2+)</name>
        <dbReference type="ChEBI" id="CHEBI:29035"/>
    </cofactor>
    <text evidence="11">Binds 2 manganese ions per subunit.</text>
</comment>
<evidence type="ECO:0000256" key="10">
    <source>
        <dbReference type="PIRSR" id="PIRSR601233-2"/>
    </source>
</evidence>
<dbReference type="GO" id="GO:0170057">
    <property type="term" value="F:RNA ligase (GTP) activity"/>
    <property type="evidence" value="ECO:0007669"/>
    <property type="project" value="UniProtKB-EC"/>
</dbReference>
<feature type="binding site" evidence="11">
    <location>
        <position position="75"/>
    </location>
    <ligand>
        <name>Mn(2+)</name>
        <dbReference type="ChEBI" id="CHEBI:29035"/>
        <label>1</label>
    </ligand>
</feature>
<evidence type="ECO:0000256" key="3">
    <source>
        <dbReference type="ARBA" id="ARBA00022723"/>
    </source>
</evidence>
<feature type="binding site" evidence="10">
    <location>
        <begin position="258"/>
        <end position="259"/>
    </location>
    <ligand>
        <name>GMP</name>
        <dbReference type="ChEBI" id="CHEBI:58115"/>
    </ligand>
</feature>
<dbReference type="Gene3D" id="3.90.1860.10">
    <property type="entry name" value="tRNA-splicing ligase RtcB"/>
    <property type="match status" value="1"/>
</dbReference>
<dbReference type="GO" id="GO:0003909">
    <property type="term" value="F:DNA ligase activity"/>
    <property type="evidence" value="ECO:0007669"/>
    <property type="project" value="TreeGrafter"/>
</dbReference>
<feature type="binding site" evidence="10">
    <location>
        <position position="386"/>
    </location>
    <ligand>
        <name>GMP</name>
        <dbReference type="ChEBI" id="CHEBI:58115"/>
    </ligand>
</feature>
<dbReference type="InterPro" id="IPR001233">
    <property type="entry name" value="RtcB"/>
</dbReference>
<keyword evidence="2" id="KW-0436">Ligase</keyword>
<name>S9QZY4_CYSF2</name>
<feature type="binding site" evidence="10">
    <location>
        <begin position="314"/>
        <end position="317"/>
    </location>
    <ligand>
        <name>GMP</name>
        <dbReference type="ChEBI" id="CHEBI:58115"/>
    </ligand>
</feature>
<organism evidence="12 13">
    <name type="scientific">Cystobacter fuscus (strain ATCC 25194 / DSM 2262 / NBRC 100088 / M29)</name>
    <dbReference type="NCBI Taxonomy" id="1242864"/>
    <lineage>
        <taxon>Bacteria</taxon>
        <taxon>Pseudomonadati</taxon>
        <taxon>Myxococcota</taxon>
        <taxon>Myxococcia</taxon>
        <taxon>Myxococcales</taxon>
        <taxon>Cystobacterineae</taxon>
        <taxon>Archangiaceae</taxon>
        <taxon>Cystobacter</taxon>
    </lineage>
</organism>
<dbReference type="InterPro" id="IPR036025">
    <property type="entry name" value="RtcB-like_sf"/>
</dbReference>
<evidence type="ECO:0000256" key="7">
    <source>
        <dbReference type="ARBA" id="ARBA00023211"/>
    </source>
</evidence>
<dbReference type="PANTHER" id="PTHR43749">
    <property type="entry name" value="RNA-SPLICING LIGASE RTCB"/>
    <property type="match status" value="1"/>
</dbReference>
<evidence type="ECO:0000256" key="2">
    <source>
        <dbReference type="ARBA" id="ARBA00022598"/>
    </source>
</evidence>
<feature type="active site" description="GMP-histidine intermediate" evidence="9">
    <location>
        <position position="314"/>
    </location>
</feature>
<proteinExistence type="predicted"/>